<dbReference type="AlphaFoldDB" id="A0A6M8B0B8"/>
<protein>
    <submittedName>
        <fullName evidence="3">ROK family transcriptional regulator</fullName>
    </submittedName>
</protein>
<organism evidence="3 4">
    <name type="scientific">Actinomyces marmotae</name>
    <dbReference type="NCBI Taxonomy" id="2737173"/>
    <lineage>
        <taxon>Bacteria</taxon>
        <taxon>Bacillati</taxon>
        <taxon>Actinomycetota</taxon>
        <taxon>Actinomycetes</taxon>
        <taxon>Actinomycetales</taxon>
        <taxon>Actinomycetaceae</taxon>
        <taxon>Actinomyces</taxon>
    </lineage>
</organism>
<feature type="domain" description="HTH marR-type" evidence="2">
    <location>
        <begin position="9"/>
        <end position="52"/>
    </location>
</feature>
<dbReference type="PANTHER" id="PTHR18964">
    <property type="entry name" value="ROK (REPRESSOR, ORF, KINASE) FAMILY"/>
    <property type="match status" value="1"/>
</dbReference>
<dbReference type="RefSeq" id="WP_159523918.1">
    <property type="nucleotide sequence ID" value="NZ_CP053642.1"/>
</dbReference>
<dbReference type="InterPro" id="IPR000835">
    <property type="entry name" value="HTH_MarR-typ"/>
</dbReference>
<dbReference type="InterPro" id="IPR043129">
    <property type="entry name" value="ATPase_NBD"/>
</dbReference>
<dbReference type="InterPro" id="IPR049874">
    <property type="entry name" value="ROK_cs"/>
</dbReference>
<dbReference type="InterPro" id="IPR000600">
    <property type="entry name" value="ROK"/>
</dbReference>
<evidence type="ECO:0000259" key="2">
    <source>
        <dbReference type="Pfam" id="PF12802"/>
    </source>
</evidence>
<dbReference type="InterPro" id="IPR011991">
    <property type="entry name" value="ArsR-like_HTH"/>
</dbReference>
<evidence type="ECO:0000313" key="4">
    <source>
        <dbReference type="Proteomes" id="UP000504752"/>
    </source>
</evidence>
<reference evidence="3 4" key="1">
    <citation type="submission" date="2020-05" db="EMBL/GenBank/DDBJ databases">
        <title>Actinomyces sp. zg-325.</title>
        <authorList>
            <person name="Yang C."/>
        </authorList>
    </citation>
    <scope>NUCLEOTIDE SEQUENCE [LARGE SCALE GENOMIC DNA]</scope>
    <source>
        <strain evidence="4">zg-325</strain>
    </source>
</reference>
<dbReference type="Gene3D" id="1.10.10.10">
    <property type="entry name" value="Winged helix-like DNA-binding domain superfamily/Winged helix DNA-binding domain"/>
    <property type="match status" value="1"/>
</dbReference>
<dbReference type="KEGG" id="amam:HPC72_06715"/>
<dbReference type="Gene3D" id="3.30.420.40">
    <property type="match status" value="2"/>
</dbReference>
<dbReference type="GO" id="GO:0003700">
    <property type="term" value="F:DNA-binding transcription factor activity"/>
    <property type="evidence" value="ECO:0007669"/>
    <property type="project" value="InterPro"/>
</dbReference>
<comment type="similarity">
    <text evidence="1">Belongs to the ROK (NagC/XylR) family.</text>
</comment>
<gene>
    <name evidence="3" type="ORF">HPC72_06715</name>
</gene>
<evidence type="ECO:0000256" key="1">
    <source>
        <dbReference type="ARBA" id="ARBA00006479"/>
    </source>
</evidence>
<sequence length="391" mass="39987">MEATAAAGPASRVLLRLAAAGPRTRTDLADHLGLSAPTLSRAVRPLIEDGLLLEDEPSAPTAAEAGRPAKRLRLAPRAAALLGIKLTAKDLYAQVIDPLGSPLVEVSEPLAARDPDGVVEQIAGLSRRIERSTGMALSGIGLSLGASVVDGATIAVAPFLGWRDEPIGERLREATGLDAIVANDVRAFTHAEAWFGLGHGVDPFALLTIGAGIGCGLVIGGRTIAGAHGAAGSIGHLPLREEGPACEMGHVGCARALAAAPGIAHQASEVLGRHVSPEEIVGPAGLTELARDPQLAGVLEAASDAAGRIVGSIVALVDPELVVVSGESVGLVEAHRQVFDAAVERSRHWSAPPPRILTRSFSFGEWARGAAALAIEPWTRAVEAGLRGSSA</sequence>
<proteinExistence type="inferred from homology"/>
<keyword evidence="4" id="KW-1185">Reference proteome</keyword>
<dbReference type="Pfam" id="PF00480">
    <property type="entry name" value="ROK"/>
    <property type="match status" value="1"/>
</dbReference>
<dbReference type="PROSITE" id="PS01125">
    <property type="entry name" value="ROK"/>
    <property type="match status" value="1"/>
</dbReference>
<dbReference type="SUPFAM" id="SSF53067">
    <property type="entry name" value="Actin-like ATPase domain"/>
    <property type="match status" value="1"/>
</dbReference>
<dbReference type="SUPFAM" id="SSF46785">
    <property type="entry name" value="Winged helix' DNA-binding domain"/>
    <property type="match status" value="1"/>
</dbReference>
<dbReference type="Proteomes" id="UP000504752">
    <property type="component" value="Chromosome"/>
</dbReference>
<dbReference type="CDD" id="cd00090">
    <property type="entry name" value="HTH_ARSR"/>
    <property type="match status" value="1"/>
</dbReference>
<dbReference type="InterPro" id="IPR036390">
    <property type="entry name" value="WH_DNA-bd_sf"/>
</dbReference>
<dbReference type="InterPro" id="IPR036388">
    <property type="entry name" value="WH-like_DNA-bd_sf"/>
</dbReference>
<accession>A0A6M8B0B8</accession>
<dbReference type="EMBL" id="CP053642">
    <property type="protein sequence ID" value="QKD79964.1"/>
    <property type="molecule type" value="Genomic_DNA"/>
</dbReference>
<evidence type="ECO:0000313" key="3">
    <source>
        <dbReference type="EMBL" id="QKD79964.1"/>
    </source>
</evidence>
<name>A0A6M8B0B8_9ACTO</name>
<dbReference type="Pfam" id="PF12802">
    <property type="entry name" value="MarR_2"/>
    <property type="match status" value="1"/>
</dbReference>
<dbReference type="PANTHER" id="PTHR18964:SF149">
    <property type="entry name" value="BIFUNCTIONAL UDP-N-ACETYLGLUCOSAMINE 2-EPIMERASE_N-ACETYLMANNOSAMINE KINASE"/>
    <property type="match status" value="1"/>
</dbReference>